<sequence length="261" mass="29517">MPWGWECRERLVRQKILNPTVRKKAISQEASMPGPDHYETPELYCGPGYSHIKRMPAYTFGYNTKLIVKPPYRPNAIMLDVRGIGPKGPFRIPGSIISPQIEPPSPKTKVPGPGTYVPRGDSRYKRTPAYTAMPKARPPYQPWDQWTPPPNLYLPPIPEKKAPKYSFSNNYRPIPVPDIPGPGSHEPNYKYVKPTKPSFSFGAPRKPLQPPLVPPPNTYCEKKFNAVKPSIRASSFGIRHTPYLGKQDVYLKSSKQDLQIS</sequence>
<organism evidence="2 3">
    <name type="scientific">Arctia plantaginis</name>
    <name type="common">Wood tiger moth</name>
    <name type="synonym">Phalaena plantaginis</name>
    <dbReference type="NCBI Taxonomy" id="874455"/>
    <lineage>
        <taxon>Eukaryota</taxon>
        <taxon>Metazoa</taxon>
        <taxon>Ecdysozoa</taxon>
        <taxon>Arthropoda</taxon>
        <taxon>Hexapoda</taxon>
        <taxon>Insecta</taxon>
        <taxon>Pterygota</taxon>
        <taxon>Neoptera</taxon>
        <taxon>Endopterygota</taxon>
        <taxon>Lepidoptera</taxon>
        <taxon>Glossata</taxon>
        <taxon>Ditrysia</taxon>
        <taxon>Noctuoidea</taxon>
        <taxon>Erebidae</taxon>
        <taxon>Arctiinae</taxon>
        <taxon>Arctia</taxon>
    </lineage>
</organism>
<name>A0A8S1B229_ARCPL</name>
<evidence type="ECO:0000256" key="1">
    <source>
        <dbReference type="SAM" id="MobiDB-lite"/>
    </source>
</evidence>
<protein>
    <submittedName>
        <fullName evidence="2">Uncharacterized protein</fullName>
    </submittedName>
</protein>
<dbReference type="InterPro" id="IPR010736">
    <property type="entry name" value="SHIPPO-rpt"/>
</dbReference>
<proteinExistence type="predicted"/>
<gene>
    <name evidence="2" type="ORF">APLA_LOCUS15454</name>
</gene>
<evidence type="ECO:0000313" key="3">
    <source>
        <dbReference type="Proteomes" id="UP000494106"/>
    </source>
</evidence>
<accession>A0A8S1B229</accession>
<dbReference type="EMBL" id="CADEBC010000586">
    <property type="protein sequence ID" value="CAB3256484.1"/>
    <property type="molecule type" value="Genomic_DNA"/>
</dbReference>
<dbReference type="OrthoDB" id="429991at2759"/>
<dbReference type="Pfam" id="PF07004">
    <property type="entry name" value="SHIPPO-rpt"/>
    <property type="match status" value="4"/>
</dbReference>
<feature type="region of interest" description="Disordered" evidence="1">
    <location>
        <begin position="178"/>
        <end position="215"/>
    </location>
</feature>
<dbReference type="Proteomes" id="UP000494106">
    <property type="component" value="Unassembled WGS sequence"/>
</dbReference>
<dbReference type="AlphaFoldDB" id="A0A8S1B229"/>
<keyword evidence="3" id="KW-1185">Reference proteome</keyword>
<reference evidence="2 3" key="1">
    <citation type="submission" date="2020-04" db="EMBL/GenBank/DDBJ databases">
        <authorList>
            <person name="Wallbank WR R."/>
            <person name="Pardo Diaz C."/>
            <person name="Kozak K."/>
            <person name="Martin S."/>
            <person name="Jiggins C."/>
            <person name="Moest M."/>
            <person name="Warren A I."/>
            <person name="Byers J.R.P. K."/>
            <person name="Montejo-Kovacevich G."/>
            <person name="Yen C E."/>
        </authorList>
    </citation>
    <scope>NUCLEOTIDE SEQUENCE [LARGE SCALE GENOMIC DNA]</scope>
</reference>
<comment type="caution">
    <text evidence="2">The sequence shown here is derived from an EMBL/GenBank/DDBJ whole genome shotgun (WGS) entry which is preliminary data.</text>
</comment>
<evidence type="ECO:0000313" key="2">
    <source>
        <dbReference type="EMBL" id="CAB3256484.1"/>
    </source>
</evidence>
<feature type="region of interest" description="Disordered" evidence="1">
    <location>
        <begin position="96"/>
        <end position="125"/>
    </location>
</feature>